<evidence type="ECO:0000256" key="9">
    <source>
        <dbReference type="ARBA" id="ARBA00023004"/>
    </source>
</evidence>
<keyword evidence="8" id="KW-0560">Oxidoreductase</keyword>
<evidence type="ECO:0000259" key="16">
    <source>
        <dbReference type="PROSITE" id="PS51085"/>
    </source>
</evidence>
<dbReference type="InterPro" id="IPR036884">
    <property type="entry name" value="2Fe-2S-bd_dom_sf"/>
</dbReference>
<dbReference type="PROSITE" id="PS50309">
    <property type="entry name" value="DC"/>
    <property type="match status" value="1"/>
</dbReference>
<evidence type="ECO:0000256" key="1">
    <source>
        <dbReference type="ARBA" id="ARBA00001974"/>
    </source>
</evidence>
<feature type="active site" description="Proton acceptor" evidence="12">
    <location>
        <position position="1418"/>
    </location>
</feature>
<feature type="binding site" evidence="13">
    <location>
        <position position="589"/>
    </location>
    <ligand>
        <name>FAD</name>
        <dbReference type="ChEBI" id="CHEBI:57692"/>
    </ligand>
</feature>
<dbReference type="GO" id="GO:0035556">
    <property type="term" value="P:intracellular signal transduction"/>
    <property type="evidence" value="ECO:0007669"/>
    <property type="project" value="InterPro"/>
</dbReference>
<dbReference type="InterPro" id="IPR016167">
    <property type="entry name" value="FAD-bd_PCMH_sub1"/>
</dbReference>
<feature type="binding site" evidence="13">
    <location>
        <begin position="423"/>
        <end position="430"/>
    </location>
    <ligand>
        <name>FAD</name>
        <dbReference type="ChEBI" id="CHEBI:57692"/>
    </ligand>
</feature>
<proteinExistence type="inferred from homology"/>
<comment type="cofactor">
    <cofactor evidence="14">
        <name>Mo-molybdopterin</name>
        <dbReference type="ChEBI" id="CHEBI:71302"/>
    </cofactor>
    <text evidence="14">Binds 1 Mo-molybdopterin (Mo-MPT) cofactor per subunit.</text>
</comment>
<comment type="cofactor">
    <cofactor evidence="1 13">
        <name>FAD</name>
        <dbReference type="ChEBI" id="CHEBI:57692"/>
    </cofactor>
</comment>
<dbReference type="Gene3D" id="3.30.365.10">
    <property type="entry name" value="Aldehyde oxidase/xanthine dehydrogenase, molybdopterin binding domain"/>
    <property type="match status" value="4"/>
</dbReference>
<feature type="binding site" evidence="14">
    <location>
        <position position="1068"/>
    </location>
    <ligand>
        <name>Mo-molybdopterin</name>
        <dbReference type="ChEBI" id="CHEBI:71302"/>
    </ligand>
    <ligandPart>
        <name>Mo</name>
        <dbReference type="ChEBI" id="CHEBI:28685"/>
    </ligandPart>
</feature>
<dbReference type="Pfam" id="PF00941">
    <property type="entry name" value="FAD_binding_5"/>
    <property type="match status" value="1"/>
</dbReference>
<dbReference type="InterPro" id="IPR000674">
    <property type="entry name" value="Ald_Oxase/Xan_DH_a/b"/>
</dbReference>
<dbReference type="PROSITE" id="PS51490">
    <property type="entry name" value="KHA"/>
    <property type="match status" value="1"/>
</dbReference>
<dbReference type="GO" id="GO:0071949">
    <property type="term" value="F:FAD binding"/>
    <property type="evidence" value="ECO:0007669"/>
    <property type="project" value="InterPro"/>
</dbReference>
<dbReference type="Gene3D" id="3.90.1170.50">
    <property type="entry name" value="Aldehyde oxidase/xanthine dehydrogenase, a/b hammerhead"/>
    <property type="match status" value="1"/>
</dbReference>
<dbReference type="InterPro" id="IPR036318">
    <property type="entry name" value="FAD-bd_PCMH-like_sf"/>
</dbReference>
<name>A0AAV7YNJ5_9EUKA</name>
<dbReference type="PROSITE" id="PS00197">
    <property type="entry name" value="2FE2S_FER_1"/>
    <property type="match status" value="1"/>
</dbReference>
<evidence type="ECO:0000256" key="12">
    <source>
        <dbReference type="PIRSR" id="PIRSR000127-1"/>
    </source>
</evidence>
<dbReference type="SUPFAM" id="SSF55447">
    <property type="entry name" value="CO dehydrogenase flavoprotein C-terminal domain-like"/>
    <property type="match status" value="1"/>
</dbReference>
<dbReference type="InterPro" id="IPR002888">
    <property type="entry name" value="2Fe-2S-bd"/>
</dbReference>
<dbReference type="Proteomes" id="UP001146793">
    <property type="component" value="Unassembled WGS sequence"/>
</dbReference>
<dbReference type="Pfam" id="PF01799">
    <property type="entry name" value="Fer2_2"/>
    <property type="match status" value="1"/>
</dbReference>
<dbReference type="FunFam" id="3.30.465.10:FF:000004">
    <property type="entry name" value="Xanthine dehydrogenase/oxidase"/>
    <property type="match status" value="1"/>
</dbReference>
<dbReference type="InterPro" id="IPR012675">
    <property type="entry name" value="Beta-grasp_dom_sf"/>
</dbReference>
<dbReference type="InterPro" id="IPR036683">
    <property type="entry name" value="CO_DH_flav_C_dom_sf"/>
</dbReference>
<dbReference type="SUPFAM" id="SSF89837">
    <property type="entry name" value="Doublecortin (DC)"/>
    <property type="match status" value="1"/>
</dbReference>
<dbReference type="Gene3D" id="3.10.20.30">
    <property type="match status" value="1"/>
</dbReference>
<dbReference type="Pfam" id="PF20256">
    <property type="entry name" value="MoCoBD_2"/>
    <property type="match status" value="1"/>
</dbReference>
<feature type="binding site" evidence="13">
    <location>
        <position position="1070"/>
    </location>
    <ligand>
        <name>substrate</name>
    </ligand>
</feature>
<dbReference type="CDD" id="cd00207">
    <property type="entry name" value="fer2"/>
    <property type="match status" value="1"/>
</dbReference>
<feature type="binding site" evidence="14">
    <location>
        <position position="308"/>
    </location>
    <ligand>
        <name>[2Fe-2S] cluster</name>
        <dbReference type="ChEBI" id="CHEBI:190135"/>
        <label>2</label>
    </ligand>
</feature>
<evidence type="ECO:0000256" key="14">
    <source>
        <dbReference type="PIRSR" id="PIRSR000127-3"/>
    </source>
</evidence>
<evidence type="ECO:0000256" key="8">
    <source>
        <dbReference type="ARBA" id="ARBA00023002"/>
    </source>
</evidence>
<dbReference type="FunFam" id="3.30.365.10:FF:000002">
    <property type="entry name" value="Xanthine dehydrogenase oxidase"/>
    <property type="match status" value="1"/>
</dbReference>
<comment type="caution">
    <text evidence="19">The sequence shown here is derived from an EMBL/GenBank/DDBJ whole genome shotgun (WGS) entry which is preliminary data.</text>
</comment>
<evidence type="ECO:0000256" key="5">
    <source>
        <dbReference type="ARBA" id="ARBA00022714"/>
    </source>
</evidence>
<dbReference type="FunFam" id="3.90.1170.50:FF:000001">
    <property type="entry name" value="Aldehyde oxidase 1"/>
    <property type="match status" value="1"/>
</dbReference>
<dbReference type="InterPro" id="IPR006058">
    <property type="entry name" value="2Fe2S_fd_BS"/>
</dbReference>
<comment type="similarity">
    <text evidence="2">Belongs to the xanthine dehydrogenase family.</text>
</comment>
<keyword evidence="10 14" id="KW-0411">Iron-sulfur</keyword>
<dbReference type="GO" id="GO:0005506">
    <property type="term" value="F:iron ion binding"/>
    <property type="evidence" value="ECO:0007669"/>
    <property type="project" value="InterPro"/>
</dbReference>
<evidence type="ECO:0000256" key="7">
    <source>
        <dbReference type="ARBA" id="ARBA00022827"/>
    </source>
</evidence>
<dbReference type="InterPro" id="IPR003533">
    <property type="entry name" value="Doublecortin_dom"/>
</dbReference>
<feature type="domain" description="2Fe-2S ferredoxin-type" evidence="16">
    <location>
        <begin position="166"/>
        <end position="252"/>
    </location>
</feature>
<dbReference type="Gene3D" id="3.30.390.50">
    <property type="entry name" value="CO dehydrogenase flavoprotein, C-terminal domain"/>
    <property type="match status" value="1"/>
</dbReference>
<feature type="binding site" evidence="14">
    <location>
        <position position="204"/>
    </location>
    <ligand>
        <name>[2Fe-2S] cluster</name>
        <dbReference type="ChEBI" id="CHEBI:190135"/>
        <label>1</label>
    </ligand>
</feature>
<dbReference type="EMBL" id="JANTQA010000051">
    <property type="protein sequence ID" value="KAJ3430211.1"/>
    <property type="molecule type" value="Genomic_DNA"/>
</dbReference>
<keyword evidence="5 14" id="KW-0001">2Fe-2S</keyword>
<protein>
    <submittedName>
        <fullName evidence="19">Aldehyde oxidase</fullName>
    </submittedName>
</protein>
<dbReference type="Gene3D" id="1.10.150.120">
    <property type="entry name" value="[2Fe-2S]-binding domain"/>
    <property type="match status" value="1"/>
</dbReference>
<dbReference type="FunFam" id="3.10.20.30:FF:000015">
    <property type="entry name" value="Aldehyde oxidase 1"/>
    <property type="match status" value="1"/>
</dbReference>
<keyword evidence="9 14" id="KW-0408">Iron</keyword>
<dbReference type="SUPFAM" id="SSF54665">
    <property type="entry name" value="CO dehydrogenase molybdoprotein N-domain-like"/>
    <property type="match status" value="1"/>
</dbReference>
<dbReference type="InterPro" id="IPR016166">
    <property type="entry name" value="FAD-bd_PCMH"/>
</dbReference>
<dbReference type="InterPro" id="IPR005107">
    <property type="entry name" value="CO_DH_flav_C"/>
</dbReference>
<evidence type="ECO:0000259" key="17">
    <source>
        <dbReference type="PROSITE" id="PS51387"/>
    </source>
</evidence>
<feature type="binding site" evidence="14">
    <location>
        <position position="276"/>
    </location>
    <ligand>
        <name>[2Fe-2S] cluster</name>
        <dbReference type="ChEBI" id="CHEBI:190135"/>
        <label>2</label>
    </ligand>
</feature>
<feature type="binding site" evidence="14">
    <location>
        <position position="234"/>
    </location>
    <ligand>
        <name>[2Fe-2S] cluster</name>
        <dbReference type="ChEBI" id="CHEBI:190135"/>
        <label>1</label>
    </ligand>
</feature>
<reference evidence="19" key="1">
    <citation type="submission" date="2022-08" db="EMBL/GenBank/DDBJ databases">
        <title>Novel sulphate-reducing endosymbionts in the free-living metamonad Anaeramoeba.</title>
        <authorList>
            <person name="Jerlstrom-Hultqvist J."/>
            <person name="Cepicka I."/>
            <person name="Gallot-Lavallee L."/>
            <person name="Salas-Leiva D."/>
            <person name="Curtis B.A."/>
            <person name="Zahonova K."/>
            <person name="Pipaliya S."/>
            <person name="Dacks J."/>
            <person name="Roger A.J."/>
        </authorList>
    </citation>
    <scope>NUCLEOTIDE SEQUENCE</scope>
    <source>
        <strain evidence="19">Busselton2</strain>
    </source>
</reference>
<dbReference type="Gene3D" id="3.30.43.10">
    <property type="entry name" value="Uridine Diphospho-n-acetylenolpyruvylglucosamine Reductase, domain 2"/>
    <property type="match status" value="1"/>
</dbReference>
<dbReference type="InterPro" id="IPR036010">
    <property type="entry name" value="2Fe-2S_ferredoxin-like_sf"/>
</dbReference>
<keyword evidence="4" id="KW-0285">Flavoprotein</keyword>
<dbReference type="InterPro" id="IPR021789">
    <property type="entry name" value="KHA_dom"/>
</dbReference>
<evidence type="ECO:0000259" key="15">
    <source>
        <dbReference type="PROSITE" id="PS50309"/>
    </source>
</evidence>
<accession>A0AAV7YNJ5</accession>
<dbReference type="InterPro" id="IPR036572">
    <property type="entry name" value="Doublecortin_dom_sf"/>
</dbReference>
<evidence type="ECO:0000256" key="6">
    <source>
        <dbReference type="ARBA" id="ARBA00022723"/>
    </source>
</evidence>
<dbReference type="Gene3D" id="3.30.465.10">
    <property type="match status" value="1"/>
</dbReference>
<dbReference type="GO" id="GO:0051537">
    <property type="term" value="F:2 iron, 2 sulfur cluster binding"/>
    <property type="evidence" value="ECO:0007669"/>
    <property type="project" value="UniProtKB-KW"/>
</dbReference>
<evidence type="ECO:0000256" key="2">
    <source>
        <dbReference type="ARBA" id="ARBA00006849"/>
    </source>
</evidence>
<dbReference type="FunFam" id="3.30.365.10:FF:000001">
    <property type="entry name" value="Xanthine dehydrogenase oxidase"/>
    <property type="match status" value="1"/>
</dbReference>
<feature type="domain" description="FAD-binding PCMH-type" evidence="17">
    <location>
        <begin position="386"/>
        <end position="581"/>
    </location>
</feature>
<keyword evidence="3 14" id="KW-0500">Molybdenum</keyword>
<dbReference type="Pfam" id="PF03450">
    <property type="entry name" value="CO_deh_flav_C"/>
    <property type="match status" value="1"/>
</dbReference>
<feature type="binding site" evidence="13">
    <location>
        <position position="571"/>
    </location>
    <ligand>
        <name>FAD</name>
        <dbReference type="ChEBI" id="CHEBI:57692"/>
    </ligand>
</feature>
<feature type="binding site" evidence="13">
    <location>
        <position position="528"/>
    </location>
    <ligand>
        <name>FAD</name>
        <dbReference type="ChEBI" id="CHEBI:57692"/>
    </ligand>
</feature>
<dbReference type="InterPro" id="IPR008274">
    <property type="entry name" value="AldOxase/xan_DH_MoCoBD1"/>
</dbReference>
<dbReference type="Pfam" id="PF11834">
    <property type="entry name" value="KHA"/>
    <property type="match status" value="1"/>
</dbReference>
<dbReference type="Pfam" id="PF00111">
    <property type="entry name" value="Fer2"/>
    <property type="match status" value="1"/>
</dbReference>
<gene>
    <name evidence="19" type="ORF">M0812_23213</name>
</gene>
<feature type="domain" description="Doublecortin" evidence="15">
    <location>
        <begin position="71"/>
        <end position="147"/>
    </location>
</feature>
<dbReference type="InterPro" id="IPR016169">
    <property type="entry name" value="FAD-bd_PCMH_sub2"/>
</dbReference>
<dbReference type="PIRSF" id="PIRSF000127">
    <property type="entry name" value="Xanthine_DH"/>
    <property type="match status" value="1"/>
</dbReference>
<comment type="cofactor">
    <cofactor evidence="11">
        <name>[2Fe-2S] cluster</name>
        <dbReference type="ChEBI" id="CHEBI:190135"/>
    </cofactor>
</comment>
<dbReference type="PANTHER" id="PTHR45444:SF3">
    <property type="entry name" value="XANTHINE DEHYDROGENASE"/>
    <property type="match status" value="1"/>
</dbReference>
<dbReference type="PROSITE" id="PS51387">
    <property type="entry name" value="FAD_PCMH"/>
    <property type="match status" value="1"/>
</dbReference>
<dbReference type="InterPro" id="IPR036856">
    <property type="entry name" value="Ald_Oxase/Xan_DH_a/b_sf"/>
</dbReference>
<keyword evidence="6 14" id="KW-0479">Metal-binding</keyword>
<dbReference type="InterPro" id="IPR001041">
    <property type="entry name" value="2Fe-2S_ferredoxin-type"/>
</dbReference>
<feature type="domain" description="KHA" evidence="18">
    <location>
        <begin position="72"/>
        <end position="153"/>
    </location>
</feature>
<dbReference type="InterPro" id="IPR046867">
    <property type="entry name" value="AldOxase/xan_DH_MoCoBD2"/>
</dbReference>
<comment type="cofactor">
    <cofactor evidence="14">
        <name>[2Fe-2S] cluster</name>
        <dbReference type="ChEBI" id="CHEBI:190135"/>
    </cofactor>
    <text evidence="14">Binds 2 [2Fe-2S] clusters.</text>
</comment>
<dbReference type="SUPFAM" id="SSF56176">
    <property type="entry name" value="FAD-binding/transporter-associated domain-like"/>
    <property type="match status" value="1"/>
</dbReference>
<feature type="binding site" evidence="14">
    <location>
        <position position="209"/>
    </location>
    <ligand>
        <name>[2Fe-2S] cluster</name>
        <dbReference type="ChEBI" id="CHEBI:190135"/>
        <label>1</label>
    </ligand>
</feature>
<dbReference type="InterPro" id="IPR002346">
    <property type="entry name" value="Mopterin_DH_FAD-bd"/>
</dbReference>
<dbReference type="InterPro" id="IPR016208">
    <property type="entry name" value="Ald_Oxase/xanthine_DH-like"/>
</dbReference>
<feature type="binding site" evidence="14">
    <location>
        <position position="953"/>
    </location>
    <ligand>
        <name>Mo-molybdopterin</name>
        <dbReference type="ChEBI" id="CHEBI:71302"/>
    </ligand>
    <ligandPart>
        <name>Mo</name>
        <dbReference type="ChEBI" id="CHEBI:28685"/>
    </ligandPart>
</feature>
<keyword evidence="7 13" id="KW-0274">FAD</keyword>
<evidence type="ECO:0000256" key="4">
    <source>
        <dbReference type="ARBA" id="ARBA00022630"/>
    </source>
</evidence>
<dbReference type="InterPro" id="IPR037165">
    <property type="entry name" value="AldOxase/xan_DH_Mopterin-bd_sf"/>
</dbReference>
<dbReference type="SUPFAM" id="SSF47741">
    <property type="entry name" value="CO dehydrogenase ISP C-domain like"/>
    <property type="match status" value="1"/>
</dbReference>
<dbReference type="SMART" id="SM01092">
    <property type="entry name" value="CO_deh_flav_C"/>
    <property type="match status" value="1"/>
</dbReference>
<feature type="binding site" evidence="14">
    <location>
        <position position="273"/>
    </location>
    <ligand>
        <name>[2Fe-2S] cluster</name>
        <dbReference type="ChEBI" id="CHEBI:190135"/>
        <label>2</label>
    </ligand>
</feature>
<dbReference type="GO" id="GO:0016491">
    <property type="term" value="F:oxidoreductase activity"/>
    <property type="evidence" value="ECO:0007669"/>
    <property type="project" value="UniProtKB-KW"/>
</dbReference>
<sequence>MHVFASLSKNSKILQSIVPKTVVSRNFVSLLPQKKTQAPKFLQQKKVLTRNFSTNQIYCSNEIKIEGFEEKRVQVFRNGVRSGGIVASLLPGTTFEDLLNFVSDRFEIDAKKIYLSGGASIMDIALIKDNDTIYVAEDEGYIPLDSSGCILSRELNNILGNQETKTEMVFYLNGERKVLGNIDPNRTLLDYIRSIGLTGTKNVCGEGGCGACAVMVSHYDQFKKQVVHRTINSCMLPLAYVDNMAVTTVEGIGNIDELHPIQERIAKTHGVQCGYCTPGFVVNTYTVLCNNPEPTVEEIEEAVAGNLCRCTGYRPIFDAIKSFARDYDPKSVGKLVPEMNHIKCRHKINTNEFPEELKKSVQKPLILTNGEYVWFKPTKLETLLKLKNTKMEMLLSKQLKNESEVEKKLHKRKNKISTISATVVSGNTEIGYERVYKFKKNRLMVSTAQVKELKVMEINEEEGFLTVGAGTTINDFGDKCKYILDHFPKAITSGFEALHEQTKFFANHSIRNMATLGGSLYTANPLSDLYPILMSVDAIANIESVNGSRRVPVREFVISKGKTCLKPEEILVSVDIPFTKKGQYVKSYKIGRRREDSQSIINGGFMVQFDENEKDLVVDACLAYGAIWETSIIAQEASEFLIGKKFNAQTAQECMDILEREIPIMKRLGLIDLRKDLIKNIFFKFFVEIGTKQGLIDENKPISKIGGYYRWPHRVAKQEYEDFNTEVGQPYKHLQAFESTTGEAKFITDLPEPEGTVHCAIVPSTKACARILKIDESEALKMKGVVSFFSAKDIPGSNYAGIIYDDEEIFASKQVNYYGHPIGIIVAETEQLAREAAKLVKIEYEELPFIQTIQEAIKEQSFYELDEERLMGVGDVESAFEESDVIVEGEMFTEHQEHFYFETENCLAIPQPDQMLIYAAAQDLGQVQRTVSIALAKPKSYVTVKMHRLGGSFGGKQHRTMYISAMAAVAAKKLRRPVKFWLDRQTDMSISGMRHAFLGKYKMGINKTTGKINSVDLKVYNNGGHSLDLTSCVMDRGLWSIDNSYCFPNIRLEGKCCKTNRVSSTAYRSFGCAQGLGIIETAIEHVSHEAGLDPDFVRTANLYEVGDITPTGWRITDSKTHRVMKECKEKVNYEERKQKIKEFNKLNKYKKRGCSILPIKGSMGLESDFMCQQSALVNIYTDGTIHISHGGTEMGQGLSTKLAQVAATALGISTSRIRVGETATDKIANAPPTAAVTGQGLNGRAVLDACRILNERLAPVKKDLGENATFDEVILEAYFRKIGLNVVGHGKLDDFVFDYKTKTGRQAWYVSWSGVYTEVEIDTLTGEFQMIHTEFVHDAGRSLNSAIDIGQIEGGFIQGAGYWTMEKPIWAKDGHLRTRNVSTYKIPAYSDIPIKFNISLIDNAPNPLGVYSSKATGESGFHSSTTVFFAIRNAIKAAREESGLTDFFELKAPLTIDNIQRACNMKVDPFDVEK</sequence>
<evidence type="ECO:0000256" key="13">
    <source>
        <dbReference type="PIRSR" id="PIRSR000127-2"/>
    </source>
</evidence>
<organism evidence="19 20">
    <name type="scientific">Anaeramoeba flamelloides</name>
    <dbReference type="NCBI Taxonomy" id="1746091"/>
    <lineage>
        <taxon>Eukaryota</taxon>
        <taxon>Metamonada</taxon>
        <taxon>Anaeramoebidae</taxon>
        <taxon>Anaeramoeba</taxon>
    </lineage>
</organism>
<evidence type="ECO:0000313" key="20">
    <source>
        <dbReference type="Proteomes" id="UP001146793"/>
    </source>
</evidence>
<evidence type="ECO:0000259" key="18">
    <source>
        <dbReference type="PROSITE" id="PS51490"/>
    </source>
</evidence>
<dbReference type="SMART" id="SM01008">
    <property type="entry name" value="Ald_Xan_dh_C"/>
    <property type="match status" value="1"/>
</dbReference>
<evidence type="ECO:0000256" key="11">
    <source>
        <dbReference type="ARBA" id="ARBA00034078"/>
    </source>
</evidence>
<evidence type="ECO:0000256" key="10">
    <source>
        <dbReference type="ARBA" id="ARBA00023014"/>
    </source>
</evidence>
<dbReference type="PANTHER" id="PTHR45444">
    <property type="entry name" value="XANTHINE DEHYDROGENASE"/>
    <property type="match status" value="1"/>
</dbReference>
<feature type="binding site" evidence="14">
    <location>
        <position position="310"/>
    </location>
    <ligand>
        <name>[2Fe-2S] cluster</name>
        <dbReference type="ChEBI" id="CHEBI:190135"/>
        <label>2</label>
    </ligand>
</feature>
<feature type="binding site" evidence="13">
    <location>
        <position position="1036"/>
    </location>
    <ligand>
        <name>substrate</name>
    </ligand>
</feature>
<feature type="binding site" evidence="13">
    <location>
        <position position="505"/>
    </location>
    <ligand>
        <name>FAD</name>
        <dbReference type="ChEBI" id="CHEBI:57692"/>
    </ligand>
</feature>
<dbReference type="Pfam" id="PF01315">
    <property type="entry name" value="Ald_Xan_dh_C"/>
    <property type="match status" value="1"/>
</dbReference>
<evidence type="ECO:0000256" key="3">
    <source>
        <dbReference type="ARBA" id="ARBA00022505"/>
    </source>
</evidence>
<feature type="binding site" evidence="14">
    <location>
        <position position="922"/>
    </location>
    <ligand>
        <name>Mo-molybdopterin</name>
        <dbReference type="ChEBI" id="CHEBI:71302"/>
    </ligand>
    <ligandPart>
        <name>Mo</name>
        <dbReference type="ChEBI" id="CHEBI:28685"/>
    </ligandPart>
</feature>
<dbReference type="SUPFAM" id="SSF54292">
    <property type="entry name" value="2Fe-2S ferredoxin-like"/>
    <property type="match status" value="1"/>
</dbReference>
<dbReference type="Pfam" id="PF02738">
    <property type="entry name" value="MoCoBD_1"/>
    <property type="match status" value="1"/>
</dbReference>
<feature type="binding site" evidence="14">
    <location>
        <position position="212"/>
    </location>
    <ligand>
        <name>[2Fe-2S] cluster</name>
        <dbReference type="ChEBI" id="CHEBI:190135"/>
        <label>1</label>
    </ligand>
</feature>
<dbReference type="SUPFAM" id="SSF56003">
    <property type="entry name" value="Molybdenum cofactor-binding domain"/>
    <property type="match status" value="1"/>
</dbReference>
<evidence type="ECO:0000313" key="19">
    <source>
        <dbReference type="EMBL" id="KAJ3430211.1"/>
    </source>
</evidence>
<feature type="binding site" evidence="14">
    <location>
        <position position="1235"/>
    </location>
    <ligand>
        <name>Mo-molybdopterin</name>
        <dbReference type="ChEBI" id="CHEBI:71302"/>
    </ligand>
    <ligandPart>
        <name>Mo</name>
        <dbReference type="ChEBI" id="CHEBI:28685"/>
    </ligandPart>
</feature>
<dbReference type="PROSITE" id="PS51085">
    <property type="entry name" value="2FE2S_FER_2"/>
    <property type="match status" value="1"/>
</dbReference>